<keyword evidence="3" id="KW-1185">Reference proteome</keyword>
<gene>
    <name evidence="2" type="ORF">HYFRA_00007010</name>
</gene>
<organism evidence="2 3">
    <name type="scientific">Hymenoscyphus fraxineus</name>
    <dbReference type="NCBI Taxonomy" id="746836"/>
    <lineage>
        <taxon>Eukaryota</taxon>
        <taxon>Fungi</taxon>
        <taxon>Dikarya</taxon>
        <taxon>Ascomycota</taxon>
        <taxon>Pezizomycotina</taxon>
        <taxon>Leotiomycetes</taxon>
        <taxon>Helotiales</taxon>
        <taxon>Helotiaceae</taxon>
        <taxon>Hymenoscyphus</taxon>
    </lineage>
</organism>
<feature type="compositionally biased region" description="Low complexity" evidence="1">
    <location>
        <begin position="143"/>
        <end position="187"/>
    </location>
</feature>
<evidence type="ECO:0000313" key="2">
    <source>
        <dbReference type="EMBL" id="CAG8950513.1"/>
    </source>
</evidence>
<protein>
    <submittedName>
        <fullName evidence="2">Uncharacterized protein</fullName>
    </submittedName>
</protein>
<comment type="caution">
    <text evidence="2">The sequence shown here is derived from an EMBL/GenBank/DDBJ whole genome shotgun (WGS) entry which is preliminary data.</text>
</comment>
<dbReference type="Proteomes" id="UP000696280">
    <property type="component" value="Unassembled WGS sequence"/>
</dbReference>
<feature type="region of interest" description="Disordered" evidence="1">
    <location>
        <begin position="119"/>
        <end position="238"/>
    </location>
</feature>
<accession>A0A9N9PPC6</accession>
<evidence type="ECO:0000313" key="3">
    <source>
        <dbReference type="Proteomes" id="UP000696280"/>
    </source>
</evidence>
<name>A0A9N9PPC6_9HELO</name>
<dbReference type="EMBL" id="CAJVRL010000037">
    <property type="protein sequence ID" value="CAG8950513.1"/>
    <property type="molecule type" value="Genomic_DNA"/>
</dbReference>
<reference evidence="2" key="1">
    <citation type="submission" date="2021-07" db="EMBL/GenBank/DDBJ databases">
        <authorList>
            <person name="Durling M."/>
        </authorList>
    </citation>
    <scope>NUCLEOTIDE SEQUENCE</scope>
</reference>
<feature type="compositionally biased region" description="Low complexity" evidence="1">
    <location>
        <begin position="195"/>
        <end position="230"/>
    </location>
</feature>
<dbReference type="AlphaFoldDB" id="A0A9N9PPC6"/>
<proteinExistence type="predicted"/>
<sequence length="238" mass="26806">MAYIEDPNVIEDRVLRCLASDSGIDNDMQICIKRFLVQHNVRRFAMADPEEVERWLRSQGFLHPLLTLAQKRTLRKRVINKIDLWWPRWERDGVAKVISGKGTPDEKVEFAPWTRTWAEEHWDGDTKKPATWTDDIQMKESETSSSKPDTSSNKPSTLSKKPTTSSKKPTTSSKKPTTSSKKPTNSSKKPRTAIKKPGTSVKKPKPSSKSPSTSTNNPSTSNNNPSTSNKMQIASILN</sequence>
<evidence type="ECO:0000256" key="1">
    <source>
        <dbReference type="SAM" id="MobiDB-lite"/>
    </source>
</evidence>
<feature type="compositionally biased region" description="Basic and acidic residues" evidence="1">
    <location>
        <begin position="119"/>
        <end position="128"/>
    </location>
</feature>